<dbReference type="CDD" id="cd04301">
    <property type="entry name" value="NAT_SF"/>
    <property type="match status" value="1"/>
</dbReference>
<protein>
    <submittedName>
        <fullName evidence="3">N-acetyltransferase</fullName>
    </submittedName>
</protein>
<dbReference type="RefSeq" id="WP_135949600.1">
    <property type="nucleotide sequence ID" value="NZ_SRYO01000006.1"/>
</dbReference>
<evidence type="ECO:0000313" key="3">
    <source>
        <dbReference type="EMBL" id="TGY36227.1"/>
    </source>
</evidence>
<dbReference type="Proteomes" id="UP000309893">
    <property type="component" value="Unassembled WGS sequence"/>
</dbReference>
<feature type="domain" description="N-acetyltransferase" evidence="2">
    <location>
        <begin position="9"/>
        <end position="98"/>
    </location>
</feature>
<dbReference type="InterPro" id="IPR045057">
    <property type="entry name" value="Gcn5-rel_NAT"/>
</dbReference>
<dbReference type="GO" id="GO:0016740">
    <property type="term" value="F:transferase activity"/>
    <property type="evidence" value="ECO:0007669"/>
    <property type="project" value="UniProtKB-KW"/>
</dbReference>
<feature type="compositionally biased region" description="Low complexity" evidence="1">
    <location>
        <begin position="103"/>
        <end position="114"/>
    </location>
</feature>
<reference evidence="3 4" key="1">
    <citation type="submission" date="2019-04" db="EMBL/GenBank/DDBJ databases">
        <title>Microbes associate with the intestines of laboratory mice.</title>
        <authorList>
            <person name="Navarre W."/>
            <person name="Wong E."/>
            <person name="Huang K."/>
            <person name="Tropini C."/>
            <person name="Ng K."/>
            <person name="Yu B."/>
        </authorList>
    </citation>
    <scope>NUCLEOTIDE SEQUENCE [LARGE SCALE GENOMIC DNA]</scope>
    <source>
        <strain evidence="3 4">NM46_B2-13</strain>
    </source>
</reference>
<organism evidence="3 4">
    <name type="scientific">Microbacterium laevaniformans</name>
    <dbReference type="NCBI Taxonomy" id="36807"/>
    <lineage>
        <taxon>Bacteria</taxon>
        <taxon>Bacillati</taxon>
        <taxon>Actinomycetota</taxon>
        <taxon>Actinomycetes</taxon>
        <taxon>Micrococcales</taxon>
        <taxon>Microbacteriaceae</taxon>
        <taxon>Microbacterium</taxon>
    </lineage>
</organism>
<evidence type="ECO:0000313" key="4">
    <source>
        <dbReference type="Proteomes" id="UP000309893"/>
    </source>
</evidence>
<dbReference type="SUPFAM" id="SSF55729">
    <property type="entry name" value="Acyl-CoA N-acyltransferases (Nat)"/>
    <property type="match status" value="1"/>
</dbReference>
<dbReference type="Pfam" id="PF14542">
    <property type="entry name" value="Acetyltransf_CG"/>
    <property type="match status" value="1"/>
</dbReference>
<keyword evidence="3" id="KW-0808">Transferase</keyword>
<evidence type="ECO:0000256" key="1">
    <source>
        <dbReference type="SAM" id="MobiDB-lite"/>
    </source>
</evidence>
<name>A0A4S2D3T0_9MICO</name>
<dbReference type="EMBL" id="SRYO01000006">
    <property type="protein sequence ID" value="TGY36227.1"/>
    <property type="molecule type" value="Genomic_DNA"/>
</dbReference>
<evidence type="ECO:0000259" key="2">
    <source>
        <dbReference type="PROSITE" id="PS51729"/>
    </source>
</evidence>
<dbReference type="InterPro" id="IPR016181">
    <property type="entry name" value="Acyl_CoA_acyltransferase"/>
</dbReference>
<dbReference type="AlphaFoldDB" id="A0A4S2D3T0"/>
<accession>A0A4S2D3T0</accession>
<dbReference type="PANTHER" id="PTHR31435:SF10">
    <property type="entry name" value="BSR4717 PROTEIN"/>
    <property type="match status" value="1"/>
</dbReference>
<gene>
    <name evidence="3" type="ORF">E5344_10670</name>
</gene>
<comment type="caution">
    <text evidence="3">The sequence shown here is derived from an EMBL/GenBank/DDBJ whole genome shotgun (WGS) entry which is preliminary data.</text>
</comment>
<dbReference type="InterPro" id="IPR031165">
    <property type="entry name" value="GNAT_YJDJ"/>
</dbReference>
<dbReference type="PANTHER" id="PTHR31435">
    <property type="entry name" value="PROTEIN NATD1"/>
    <property type="match status" value="1"/>
</dbReference>
<dbReference type="PROSITE" id="PS51729">
    <property type="entry name" value="GNAT_YJDJ"/>
    <property type="match status" value="1"/>
</dbReference>
<sequence>MTSDDIRIARNDDADRYEILVDGRVAGFTEYEADAEGRHVFPHTEIDPAYGGRGLGTKLVAAAMEGESARGVPVVPVCPFVVSYLQKNEVPGLAVAWREGDVEAASAASTAEPTPGDEGVGSSRG</sequence>
<proteinExistence type="predicted"/>
<feature type="region of interest" description="Disordered" evidence="1">
    <location>
        <begin position="103"/>
        <end position="125"/>
    </location>
</feature>
<dbReference type="OrthoDB" id="5405911at2"/>
<dbReference type="Gene3D" id="3.40.630.30">
    <property type="match status" value="1"/>
</dbReference>